<dbReference type="PRINTS" id="PR00081">
    <property type="entry name" value="GDHRDH"/>
</dbReference>
<dbReference type="Proteomes" id="UP000308549">
    <property type="component" value="Unassembled WGS sequence"/>
</dbReference>
<gene>
    <name evidence="4" type="ORF">B0A50_07363</name>
</gene>
<dbReference type="InterPro" id="IPR002347">
    <property type="entry name" value="SDR_fam"/>
</dbReference>
<proteinExistence type="inferred from homology"/>
<keyword evidence="5" id="KW-1185">Reference proteome</keyword>
<dbReference type="SUPFAM" id="SSF51735">
    <property type="entry name" value="NAD(P)-binding Rossmann-fold domains"/>
    <property type="match status" value="1"/>
</dbReference>
<keyword evidence="3" id="KW-0560">Oxidoreductase</keyword>
<dbReference type="GO" id="GO:0016491">
    <property type="term" value="F:oxidoreductase activity"/>
    <property type="evidence" value="ECO:0007669"/>
    <property type="project" value="UniProtKB-KW"/>
</dbReference>
<dbReference type="Pfam" id="PF00106">
    <property type="entry name" value="adh_short"/>
    <property type="match status" value="1"/>
</dbReference>
<dbReference type="PANTHER" id="PTHR44229:SF4">
    <property type="entry name" value="15-HYDROXYPROSTAGLANDIN DEHYDROGENASE [NAD(+)]"/>
    <property type="match status" value="1"/>
</dbReference>
<sequence length="288" mass="30895">MPPTHPPKTAYITGAASGIGLALATHLFARGYVLALADLNHTSLQTHASHLHTTSPTHTPPNIYALDASSWSSQSSVFTQAVANLGGRVDYVFAIAGVGEKRSLPNFGAEATGEFVKPDGVCLDVDLYGVVWTVSLGVQQMRRQAKDGEGWRGKIAVTASVCGFYCVPTLPLYTAAKHGVIGLTRSYGTYLPEEFITLNAVCPNVVRTNISSSDFYEKMEAAGLLTPMSSVIEAFERFIDGGMSGQCLEAGPKGNLVVRAPAEYLDRETEEIMGMLYERAHALHEPVT</sequence>
<dbReference type="OrthoDB" id="37659at2759"/>
<evidence type="ECO:0000313" key="4">
    <source>
        <dbReference type="EMBL" id="TKA23047.1"/>
    </source>
</evidence>
<dbReference type="InterPro" id="IPR036291">
    <property type="entry name" value="NAD(P)-bd_dom_sf"/>
</dbReference>
<dbReference type="EMBL" id="NAJL01000061">
    <property type="protein sequence ID" value="TKA23047.1"/>
    <property type="molecule type" value="Genomic_DNA"/>
</dbReference>
<dbReference type="GO" id="GO:0005737">
    <property type="term" value="C:cytoplasm"/>
    <property type="evidence" value="ECO:0007669"/>
    <property type="project" value="TreeGrafter"/>
</dbReference>
<dbReference type="AlphaFoldDB" id="A0A4U0TME6"/>
<dbReference type="PANTHER" id="PTHR44229">
    <property type="entry name" value="15-HYDROXYPROSTAGLANDIN DEHYDROGENASE [NAD(+)]"/>
    <property type="match status" value="1"/>
</dbReference>
<comment type="caution">
    <text evidence="4">The sequence shown here is derived from an EMBL/GenBank/DDBJ whole genome shotgun (WGS) entry which is preliminary data.</text>
</comment>
<evidence type="ECO:0000256" key="1">
    <source>
        <dbReference type="ARBA" id="ARBA00006484"/>
    </source>
</evidence>
<name>A0A4U0TME6_9PEZI</name>
<protein>
    <recommendedName>
        <fullName evidence="6">NAD(P)-binding protein</fullName>
    </recommendedName>
</protein>
<dbReference type="InterPro" id="IPR020904">
    <property type="entry name" value="Sc_DH/Rdtase_CS"/>
</dbReference>
<organism evidence="4 5">
    <name type="scientific">Salinomyces thailandicus</name>
    <dbReference type="NCBI Taxonomy" id="706561"/>
    <lineage>
        <taxon>Eukaryota</taxon>
        <taxon>Fungi</taxon>
        <taxon>Dikarya</taxon>
        <taxon>Ascomycota</taxon>
        <taxon>Pezizomycotina</taxon>
        <taxon>Dothideomycetes</taxon>
        <taxon>Dothideomycetidae</taxon>
        <taxon>Mycosphaerellales</taxon>
        <taxon>Teratosphaeriaceae</taxon>
        <taxon>Salinomyces</taxon>
    </lineage>
</organism>
<evidence type="ECO:0000313" key="5">
    <source>
        <dbReference type="Proteomes" id="UP000308549"/>
    </source>
</evidence>
<evidence type="ECO:0000256" key="3">
    <source>
        <dbReference type="ARBA" id="ARBA00023002"/>
    </source>
</evidence>
<evidence type="ECO:0008006" key="6">
    <source>
        <dbReference type="Google" id="ProtNLM"/>
    </source>
</evidence>
<keyword evidence="2" id="KW-0521">NADP</keyword>
<evidence type="ECO:0000256" key="2">
    <source>
        <dbReference type="ARBA" id="ARBA00022857"/>
    </source>
</evidence>
<reference evidence="4 5" key="1">
    <citation type="submission" date="2017-03" db="EMBL/GenBank/DDBJ databases">
        <title>Genomes of endolithic fungi from Antarctica.</title>
        <authorList>
            <person name="Coleine C."/>
            <person name="Masonjones S."/>
            <person name="Stajich J.E."/>
        </authorList>
    </citation>
    <scope>NUCLEOTIDE SEQUENCE [LARGE SCALE GENOMIC DNA]</scope>
    <source>
        <strain evidence="4 5">CCFEE 6315</strain>
    </source>
</reference>
<dbReference type="Gene3D" id="3.40.50.720">
    <property type="entry name" value="NAD(P)-binding Rossmann-like Domain"/>
    <property type="match status" value="1"/>
</dbReference>
<accession>A0A4U0TME6</accession>
<comment type="similarity">
    <text evidence="1">Belongs to the short-chain dehydrogenases/reductases (SDR) family.</text>
</comment>
<dbReference type="PROSITE" id="PS00061">
    <property type="entry name" value="ADH_SHORT"/>
    <property type="match status" value="1"/>
</dbReference>